<gene>
    <name evidence="11" type="ORF">GCM10022212_19210</name>
</gene>
<dbReference type="Proteomes" id="UP001501353">
    <property type="component" value="Unassembled WGS sequence"/>
</dbReference>
<evidence type="ECO:0000256" key="5">
    <source>
        <dbReference type="ARBA" id="ARBA00022475"/>
    </source>
</evidence>
<keyword evidence="12" id="KW-1185">Reference proteome</keyword>
<keyword evidence="4" id="KW-0813">Transport</keyword>
<evidence type="ECO:0000256" key="10">
    <source>
        <dbReference type="ARBA" id="ARBA00030772"/>
    </source>
</evidence>
<keyword evidence="9" id="KW-0472">Membrane</keyword>
<evidence type="ECO:0000313" key="12">
    <source>
        <dbReference type="Proteomes" id="UP001501353"/>
    </source>
</evidence>
<comment type="subcellular location">
    <subcellularLocation>
        <location evidence="1">Cell inner membrane</location>
    </subcellularLocation>
</comment>
<accession>A0ABP7T8E8</accession>
<evidence type="ECO:0000256" key="6">
    <source>
        <dbReference type="ARBA" id="ARBA00022519"/>
    </source>
</evidence>
<dbReference type="RefSeq" id="WP_344763084.1">
    <property type="nucleotide sequence ID" value="NZ_BAAAZE010000008.1"/>
</dbReference>
<evidence type="ECO:0000256" key="4">
    <source>
        <dbReference type="ARBA" id="ARBA00022448"/>
    </source>
</evidence>
<comment type="caution">
    <text evidence="11">The sequence shown here is derived from an EMBL/GenBank/DDBJ whole genome shotgun (WGS) entry which is preliminary data.</text>
</comment>
<comment type="similarity">
    <text evidence="2">Belongs to the GSP N family.</text>
</comment>
<evidence type="ECO:0000256" key="3">
    <source>
        <dbReference type="ARBA" id="ARBA00021563"/>
    </source>
</evidence>
<proteinExistence type="inferred from homology"/>
<organism evidence="11 12">
    <name type="scientific">Actimicrobium antarcticum</name>
    <dbReference type="NCBI Taxonomy" id="1051899"/>
    <lineage>
        <taxon>Bacteria</taxon>
        <taxon>Pseudomonadati</taxon>
        <taxon>Pseudomonadota</taxon>
        <taxon>Betaproteobacteria</taxon>
        <taxon>Burkholderiales</taxon>
        <taxon>Oxalobacteraceae</taxon>
        <taxon>Actimicrobium</taxon>
    </lineage>
</organism>
<evidence type="ECO:0000256" key="8">
    <source>
        <dbReference type="ARBA" id="ARBA00022927"/>
    </source>
</evidence>
<sequence>MSDRPRRWPGVVLWLAAGLLSVALTVLAFCPASWMGLLLEKQTQGRLTLGDAQGSLWRGSAFIGGAAGGNDPVTPLLPGRFTWRLSPLVLFGRVDLSLDNPAALTGTVQVTGSWSAWQVSAAALTLPAERLAGLGAPLNTVQPSGVMQLSWGPLQISRNGPGVDLLGSMQLALRDVASRMSPVRPLGSYVVLMDWRGTQASVQLNTNRGPMLLSGSGSLTNGRLQFSGKAEAEAGQEDKLANLLNLLGQRRPDGDKTVIALEFK</sequence>
<protein>
    <recommendedName>
        <fullName evidence="3">Type II secretion system protein N</fullName>
    </recommendedName>
    <alternativeName>
        <fullName evidence="10">General secretion pathway protein N</fullName>
    </alternativeName>
</protein>
<keyword evidence="6" id="KW-0997">Cell inner membrane</keyword>
<evidence type="ECO:0000256" key="1">
    <source>
        <dbReference type="ARBA" id="ARBA00004533"/>
    </source>
</evidence>
<dbReference type="Pfam" id="PF01203">
    <property type="entry name" value="T2SSN"/>
    <property type="match status" value="1"/>
</dbReference>
<evidence type="ECO:0000256" key="2">
    <source>
        <dbReference type="ARBA" id="ARBA00007208"/>
    </source>
</evidence>
<evidence type="ECO:0000256" key="7">
    <source>
        <dbReference type="ARBA" id="ARBA00022692"/>
    </source>
</evidence>
<keyword evidence="7" id="KW-0812">Transmembrane</keyword>
<name>A0ABP7T8E8_9BURK</name>
<dbReference type="EMBL" id="BAAAZE010000008">
    <property type="protein sequence ID" value="GAA4022236.1"/>
    <property type="molecule type" value="Genomic_DNA"/>
</dbReference>
<dbReference type="InterPro" id="IPR022792">
    <property type="entry name" value="T2SS_protein-GspN"/>
</dbReference>
<keyword evidence="5" id="KW-1003">Cell membrane</keyword>
<keyword evidence="8" id="KW-0653">Protein transport</keyword>
<reference evidence="12" key="1">
    <citation type="journal article" date="2019" name="Int. J. Syst. Evol. Microbiol.">
        <title>The Global Catalogue of Microorganisms (GCM) 10K type strain sequencing project: providing services to taxonomists for standard genome sequencing and annotation.</title>
        <authorList>
            <consortium name="The Broad Institute Genomics Platform"/>
            <consortium name="The Broad Institute Genome Sequencing Center for Infectious Disease"/>
            <person name="Wu L."/>
            <person name="Ma J."/>
        </authorList>
    </citation>
    <scope>NUCLEOTIDE SEQUENCE [LARGE SCALE GENOMIC DNA]</scope>
    <source>
        <strain evidence="12">JCM 16673</strain>
    </source>
</reference>
<evidence type="ECO:0000313" key="11">
    <source>
        <dbReference type="EMBL" id="GAA4022236.1"/>
    </source>
</evidence>
<evidence type="ECO:0000256" key="9">
    <source>
        <dbReference type="ARBA" id="ARBA00023136"/>
    </source>
</evidence>